<evidence type="ECO:0000256" key="1">
    <source>
        <dbReference type="SAM" id="MobiDB-lite"/>
    </source>
</evidence>
<sequence length="162" mass="18419">MFFADLAPYDHVRELPGVVHVGWLAVGQPFTRGSVTPGVLDKLRLAERDWRVCQTRGFHPCELCGQDEEDCTAEQRWLASAEIWLRGSSGIIYSAPTLIVHYVSEHQYRPPEEFLQAVDAWQPGGDGWDPRAVSERLFEESSRAMRPTPRKRARKARSGERA</sequence>
<evidence type="ECO:0000259" key="2">
    <source>
        <dbReference type="Pfam" id="PF25535"/>
    </source>
</evidence>
<reference evidence="3" key="1">
    <citation type="submission" date="2022-11" db="EMBL/GenBank/DDBJ databases">
        <title>Minimal conservation of predation-associated metabolite biosynthetic gene clusters underscores biosynthetic potential of Myxococcota including descriptions for ten novel species: Archangium lansinium sp. nov., Myxococcus landrumus sp. nov., Nannocystis bai.</title>
        <authorList>
            <person name="Ahearne A."/>
            <person name="Stevens C."/>
            <person name="Dowd S."/>
        </authorList>
    </citation>
    <scope>NUCLEOTIDE SEQUENCE</scope>
    <source>
        <strain evidence="3">Fl3</strain>
    </source>
</reference>
<feature type="domain" description="DUF7919" evidence="2">
    <location>
        <begin position="1"/>
        <end position="118"/>
    </location>
</feature>
<keyword evidence="4" id="KW-1185">Reference proteome</keyword>
<feature type="region of interest" description="Disordered" evidence="1">
    <location>
        <begin position="139"/>
        <end position="162"/>
    </location>
</feature>
<proteinExistence type="predicted"/>
<dbReference type="InterPro" id="IPR057679">
    <property type="entry name" value="DUF7919"/>
</dbReference>
<evidence type="ECO:0000313" key="4">
    <source>
        <dbReference type="Proteomes" id="UP001164459"/>
    </source>
</evidence>
<name>A0ABY7H536_9BACT</name>
<dbReference type="RefSeq" id="WP_269036739.1">
    <property type="nucleotide sequence ID" value="NZ_CP114040.1"/>
</dbReference>
<dbReference type="EMBL" id="CP114040">
    <property type="protein sequence ID" value="WAS94403.1"/>
    <property type="molecule type" value="Genomic_DNA"/>
</dbReference>
<accession>A0ABY7H536</accession>
<organism evidence="3 4">
    <name type="scientific">Nannocystis punicea</name>
    <dbReference type="NCBI Taxonomy" id="2995304"/>
    <lineage>
        <taxon>Bacteria</taxon>
        <taxon>Pseudomonadati</taxon>
        <taxon>Myxococcota</taxon>
        <taxon>Polyangia</taxon>
        <taxon>Nannocystales</taxon>
        <taxon>Nannocystaceae</taxon>
        <taxon>Nannocystis</taxon>
    </lineage>
</organism>
<dbReference type="Proteomes" id="UP001164459">
    <property type="component" value="Chromosome"/>
</dbReference>
<protein>
    <recommendedName>
        <fullName evidence="2">DUF7919 domain-containing protein</fullName>
    </recommendedName>
</protein>
<dbReference type="Pfam" id="PF25535">
    <property type="entry name" value="DUF7919"/>
    <property type="match status" value="1"/>
</dbReference>
<evidence type="ECO:0000313" key="3">
    <source>
        <dbReference type="EMBL" id="WAS94403.1"/>
    </source>
</evidence>
<gene>
    <name evidence="3" type="ORF">O0S08_50435</name>
</gene>